<dbReference type="Proteomes" id="UP000547879">
    <property type="component" value="Unassembled WGS sequence"/>
</dbReference>
<evidence type="ECO:0000256" key="3">
    <source>
        <dbReference type="ARBA" id="ARBA00022801"/>
    </source>
</evidence>
<dbReference type="SUPFAM" id="SSF51556">
    <property type="entry name" value="Metallo-dependent hydrolases"/>
    <property type="match status" value="1"/>
</dbReference>
<dbReference type="NCBIfam" id="NF006684">
    <property type="entry name" value="PRK09229.1-5"/>
    <property type="match status" value="1"/>
</dbReference>
<dbReference type="InterPro" id="IPR010252">
    <property type="entry name" value="HutF"/>
</dbReference>
<dbReference type="Gene3D" id="3.20.20.140">
    <property type="entry name" value="Metal-dependent hydrolases"/>
    <property type="match status" value="1"/>
</dbReference>
<evidence type="ECO:0000256" key="4">
    <source>
        <dbReference type="ARBA" id="ARBA00022833"/>
    </source>
</evidence>
<proteinExistence type="predicted"/>
<accession>A0A7X0D1V3</accession>
<dbReference type="Pfam" id="PF22429">
    <property type="entry name" value="HutF_N"/>
    <property type="match status" value="1"/>
</dbReference>
<protein>
    <submittedName>
        <fullName evidence="7">Formiminoglutamate deiminase</fullName>
    </submittedName>
</protein>
<keyword evidence="4" id="KW-0862">Zinc</keyword>
<dbReference type="PANTHER" id="PTHR11271">
    <property type="entry name" value="GUANINE DEAMINASE"/>
    <property type="match status" value="1"/>
</dbReference>
<dbReference type="InterPro" id="IPR006680">
    <property type="entry name" value="Amidohydro-rel"/>
</dbReference>
<evidence type="ECO:0000259" key="5">
    <source>
        <dbReference type="Pfam" id="PF01979"/>
    </source>
</evidence>
<organism evidence="7 8">
    <name type="scientific">Rhizobium wenxiniae</name>
    <dbReference type="NCBI Taxonomy" id="1737357"/>
    <lineage>
        <taxon>Bacteria</taxon>
        <taxon>Pseudomonadati</taxon>
        <taxon>Pseudomonadota</taxon>
        <taxon>Alphaproteobacteria</taxon>
        <taxon>Hyphomicrobiales</taxon>
        <taxon>Rhizobiaceae</taxon>
        <taxon>Rhizobium/Agrobacterium group</taxon>
        <taxon>Rhizobium</taxon>
    </lineage>
</organism>
<evidence type="ECO:0000313" key="8">
    <source>
        <dbReference type="Proteomes" id="UP000547879"/>
    </source>
</evidence>
<reference evidence="7 8" key="1">
    <citation type="submission" date="2020-08" db="EMBL/GenBank/DDBJ databases">
        <title>Genomic Encyclopedia of Type Strains, Phase IV (KMG-IV): sequencing the most valuable type-strain genomes for metagenomic binning, comparative biology and taxonomic classification.</title>
        <authorList>
            <person name="Goeker M."/>
        </authorList>
    </citation>
    <scope>NUCLEOTIDE SEQUENCE [LARGE SCALE GENOMIC DNA]</scope>
    <source>
        <strain evidence="7 8">DSM 100734</strain>
    </source>
</reference>
<name>A0A7X0D1V3_9HYPH</name>
<dbReference type="NCBIfam" id="NF006683">
    <property type="entry name" value="PRK09229.1-4"/>
    <property type="match status" value="1"/>
</dbReference>
<feature type="domain" description="Amidohydrolase-related" evidence="5">
    <location>
        <begin position="62"/>
        <end position="436"/>
    </location>
</feature>
<dbReference type="AlphaFoldDB" id="A0A7X0D1V3"/>
<dbReference type="InterPro" id="IPR011059">
    <property type="entry name" value="Metal-dep_hydrolase_composite"/>
</dbReference>
<dbReference type="InterPro" id="IPR055156">
    <property type="entry name" value="HutF-like_N"/>
</dbReference>
<dbReference type="InterPro" id="IPR032466">
    <property type="entry name" value="Metal_Hydrolase"/>
</dbReference>
<keyword evidence="3" id="KW-0378">Hydrolase</keyword>
<dbReference type="GO" id="GO:0046872">
    <property type="term" value="F:metal ion binding"/>
    <property type="evidence" value="ECO:0007669"/>
    <property type="project" value="UniProtKB-KW"/>
</dbReference>
<gene>
    <name evidence="7" type="ORF">HNQ72_003727</name>
</gene>
<dbReference type="NCBIfam" id="TIGR02022">
    <property type="entry name" value="hutF"/>
    <property type="match status" value="1"/>
</dbReference>
<keyword evidence="8" id="KW-1185">Reference proteome</keyword>
<dbReference type="GO" id="GO:0019239">
    <property type="term" value="F:deaminase activity"/>
    <property type="evidence" value="ECO:0007669"/>
    <property type="project" value="TreeGrafter"/>
</dbReference>
<dbReference type="GO" id="GO:0005829">
    <property type="term" value="C:cytosol"/>
    <property type="evidence" value="ECO:0007669"/>
    <property type="project" value="TreeGrafter"/>
</dbReference>
<sequence>MIRQSNDGPAIMTNSAASTLHAGSALLPQGWASNVRISVTGGMISNIDIGVDAEATDERHSVLVPAMSNLHSHAFQRAMSGLAELRGPSDDSFWSWRVLMYRFALQMTPEQIEAVAAQLYMEMLEAGFCRVGEFHYLHHGRDGSHYANIAEHAERIGAASSQTGIGLTLLPVFYAHSGFGGQKPIDGQRRFINSIESFGRLMDACRKMQASLPGMQLGIAPHSLRAATPDELTAILPLAEGGPVHIHVAEQTKEVEDCIAWSGARPVEWLLDHAPVDDRWCLIHATHLTDQEVTNMAVSGAVAGLCPITEANLGDGTFAASAFLAKGGRLGVGSDSNVQISLPGELRQLEYSQRLAHRARNVIAAPNGSTGRRLFDAAIYGGAQALAAKAGLVSGAPADIVALDTGNALYLAEDSLLDNWIFGGDVTVDSVWAAGKKKVVKGRHVARDKIRTHFAKTMQALLGG</sequence>
<dbReference type="EMBL" id="JACHEG010000004">
    <property type="protein sequence ID" value="MBB6163886.1"/>
    <property type="molecule type" value="Genomic_DNA"/>
</dbReference>
<evidence type="ECO:0000256" key="1">
    <source>
        <dbReference type="ARBA" id="ARBA00001947"/>
    </source>
</evidence>
<comment type="cofactor">
    <cofactor evidence="1">
        <name>Zn(2+)</name>
        <dbReference type="ChEBI" id="CHEBI:29105"/>
    </cofactor>
</comment>
<dbReference type="Gene3D" id="2.30.40.10">
    <property type="entry name" value="Urease, subunit C, domain 1"/>
    <property type="match status" value="1"/>
</dbReference>
<dbReference type="SUPFAM" id="SSF51338">
    <property type="entry name" value="Composite domain of metallo-dependent hydrolases"/>
    <property type="match status" value="1"/>
</dbReference>
<dbReference type="InterPro" id="IPR051607">
    <property type="entry name" value="Metallo-dep_hydrolases"/>
</dbReference>
<comment type="caution">
    <text evidence="7">The sequence shown here is derived from an EMBL/GenBank/DDBJ whole genome shotgun (WGS) entry which is preliminary data.</text>
</comment>
<evidence type="ECO:0000256" key="2">
    <source>
        <dbReference type="ARBA" id="ARBA00022723"/>
    </source>
</evidence>
<dbReference type="CDD" id="cd01313">
    <property type="entry name" value="Met_dep_hydrolase_E"/>
    <property type="match status" value="1"/>
</dbReference>
<evidence type="ECO:0000259" key="6">
    <source>
        <dbReference type="Pfam" id="PF22429"/>
    </source>
</evidence>
<dbReference type="PANTHER" id="PTHR11271:SF48">
    <property type="entry name" value="AMIDOHYDROLASE-RELATED DOMAIN-CONTAINING PROTEIN"/>
    <property type="match status" value="1"/>
</dbReference>
<evidence type="ECO:0000313" key="7">
    <source>
        <dbReference type="EMBL" id="MBB6163886.1"/>
    </source>
</evidence>
<feature type="domain" description="Formimidoylglutamate deiminase N-terminal" evidence="6">
    <location>
        <begin position="19"/>
        <end position="61"/>
    </location>
</feature>
<keyword evidence="2" id="KW-0479">Metal-binding</keyword>
<dbReference type="Pfam" id="PF01979">
    <property type="entry name" value="Amidohydro_1"/>
    <property type="match status" value="1"/>
</dbReference>